<dbReference type="AlphaFoldDB" id="A0A8D9E2X9"/>
<reference evidence="1" key="1">
    <citation type="submission" date="2021-05" db="EMBL/GenBank/DDBJ databases">
        <authorList>
            <person name="Alioto T."/>
            <person name="Alioto T."/>
            <person name="Gomez Garrido J."/>
        </authorList>
    </citation>
    <scope>NUCLEOTIDE SEQUENCE</scope>
</reference>
<sequence>MAIGAVMDLIYYEETYNIKPIIIGKVSDRAFQLRRVVHENEKGVFHHQLSKLFYQKRNILKVYGYICSTSSEVSELIVNIKKKLNTQNCGHPISSKKPIFTTHT</sequence>
<protein>
    <submittedName>
        <fullName evidence="1">Uncharacterized protein</fullName>
    </submittedName>
</protein>
<evidence type="ECO:0000313" key="1">
    <source>
        <dbReference type="EMBL" id="CAG6738611.1"/>
    </source>
</evidence>
<name>A0A8D9E2X9_9HEMI</name>
<proteinExistence type="predicted"/>
<organism evidence="1">
    <name type="scientific">Cacopsylla melanoneura</name>
    <dbReference type="NCBI Taxonomy" id="428564"/>
    <lineage>
        <taxon>Eukaryota</taxon>
        <taxon>Metazoa</taxon>
        <taxon>Ecdysozoa</taxon>
        <taxon>Arthropoda</taxon>
        <taxon>Hexapoda</taxon>
        <taxon>Insecta</taxon>
        <taxon>Pterygota</taxon>
        <taxon>Neoptera</taxon>
        <taxon>Paraneoptera</taxon>
        <taxon>Hemiptera</taxon>
        <taxon>Sternorrhyncha</taxon>
        <taxon>Psylloidea</taxon>
        <taxon>Psyllidae</taxon>
        <taxon>Psyllinae</taxon>
        <taxon>Cacopsylla</taxon>
    </lineage>
</organism>
<accession>A0A8D9E2X9</accession>
<dbReference type="EMBL" id="HBUF01408703">
    <property type="protein sequence ID" value="CAG6738611.1"/>
    <property type="molecule type" value="Transcribed_RNA"/>
</dbReference>